<keyword evidence="3" id="KW-1185">Reference proteome</keyword>
<accession>A0ABQ4KF46</accession>
<dbReference type="InterPro" id="IPR002035">
    <property type="entry name" value="VWF_A"/>
</dbReference>
<dbReference type="PANTHER" id="PTHR41248:SF1">
    <property type="entry name" value="NORD PROTEIN"/>
    <property type="match status" value="1"/>
</dbReference>
<dbReference type="PANTHER" id="PTHR41248">
    <property type="entry name" value="NORD PROTEIN"/>
    <property type="match status" value="1"/>
</dbReference>
<feature type="domain" description="VWFA" evidence="1">
    <location>
        <begin position="441"/>
        <end position="632"/>
    </location>
</feature>
<dbReference type="InterPro" id="IPR051928">
    <property type="entry name" value="NorD/CobT"/>
</dbReference>
<dbReference type="CDD" id="cd01454">
    <property type="entry name" value="vWA_norD_type"/>
    <property type="match status" value="1"/>
</dbReference>
<dbReference type="SMART" id="SM00327">
    <property type="entry name" value="VWA"/>
    <property type="match status" value="1"/>
</dbReference>
<evidence type="ECO:0000313" key="3">
    <source>
        <dbReference type="Proteomes" id="UP000679950"/>
    </source>
</evidence>
<comment type="caution">
    <text evidence="2">The sequence shown here is derived from an EMBL/GenBank/DDBJ whole genome shotgun (WGS) entry which is preliminary data.</text>
</comment>
<dbReference type="SUPFAM" id="SSF53300">
    <property type="entry name" value="vWA-like"/>
    <property type="match status" value="1"/>
</dbReference>
<reference evidence="2 3" key="1">
    <citation type="submission" date="2021-03" db="EMBL/GenBank/DDBJ databases">
        <title>Antimicrobial resistance genes in bacteria isolated from Japanese honey, and their potential for conferring macrolide and lincosamide resistance in the American foulbrood pathogen Paenibacillus larvae.</title>
        <authorList>
            <person name="Okamoto M."/>
            <person name="Kumagai M."/>
            <person name="Kanamori H."/>
            <person name="Takamatsu D."/>
        </authorList>
    </citation>
    <scope>NUCLEOTIDE SEQUENCE [LARGE SCALE GENOMIC DNA]</scope>
    <source>
        <strain evidence="2 3">J8TS2</strain>
    </source>
</reference>
<proteinExistence type="predicted"/>
<dbReference type="Proteomes" id="UP000679950">
    <property type="component" value="Unassembled WGS sequence"/>
</dbReference>
<sequence>MYRFIDFNDEKIDSLLVMELSDLAKTLVKDSEYEVELRVHSYLDTADKKIYASHFWNHRSEIYMISGMKSDVYLRALGNYYFTDQKVVHKFIDWSQSTKLPRFAKQLFALAEDLRLEEICKRKRPGMRREFTNRRKVYLGFFQNQWKVNMERSLFTDVLFNLAYLVWNAQTPLFEIPGIHADINPVLSPYRKKLEYLFDARSTNDVAKNCMQIVTLLEDFVKRDLLNDYFHLHNSETQDQHINYRDLLRKDKLINDDQSEEKAAGDEEFFKEEMKTWHRETSEPGKNFLQFDLDQGTQTDIFTNEAREGEAGDQALAIVKGKAGKSQYKDYSDMEDLGRKNDGGDPVHAPYGLENRYAEAIFLSPSLPKNEEISQYQLYKESMTLYQKKLKRTIDMTLEHKKQLPRTRLQIGRLNKNVIDFFTDDQKRLFYKKTEKSTKIDAVFSLLVDCSASMQDKMEETKKGITLFHEALKSVRVPHEITGFWEDANDATQERQPNYFFQPITFSNSLKRKTGPEIMQLKAEEDNRDGFAIRVMTERLLSRGEKQKFLIVFSDGEPAAFGYDQNGIIDTHMAVIDARKRGIEVINIYLSVNGVGDEQRKVFQNIYGAYSLISPSIETLPELLFPLLKKLLLKSLNE</sequence>
<evidence type="ECO:0000313" key="2">
    <source>
        <dbReference type="EMBL" id="GIN56600.1"/>
    </source>
</evidence>
<name>A0ABQ4KF46_9BACI</name>
<dbReference type="EMBL" id="BORB01000005">
    <property type="protein sequence ID" value="GIN56600.1"/>
    <property type="molecule type" value="Genomic_DNA"/>
</dbReference>
<dbReference type="RefSeq" id="WP_212965619.1">
    <property type="nucleotide sequence ID" value="NZ_BORB01000005.1"/>
</dbReference>
<gene>
    <name evidence="2" type="primary">yojO</name>
    <name evidence="2" type="ORF">J8TS2_09190</name>
</gene>
<dbReference type="InterPro" id="IPR036465">
    <property type="entry name" value="vWFA_dom_sf"/>
</dbReference>
<evidence type="ECO:0000259" key="1">
    <source>
        <dbReference type="SMART" id="SM00327"/>
    </source>
</evidence>
<organism evidence="2 3">
    <name type="scientific">Lederbergia ruris</name>
    <dbReference type="NCBI Taxonomy" id="217495"/>
    <lineage>
        <taxon>Bacteria</taxon>
        <taxon>Bacillati</taxon>
        <taxon>Bacillota</taxon>
        <taxon>Bacilli</taxon>
        <taxon>Bacillales</taxon>
        <taxon>Bacillaceae</taxon>
        <taxon>Lederbergia</taxon>
    </lineage>
</organism>
<dbReference type="Gene3D" id="3.40.50.410">
    <property type="entry name" value="von Willebrand factor, type A domain"/>
    <property type="match status" value="1"/>
</dbReference>
<protein>
    <recommendedName>
        <fullName evidence="1">VWFA domain-containing protein</fullName>
    </recommendedName>
</protein>